<dbReference type="PANTHER" id="PTHR36838:SF1">
    <property type="entry name" value="SLR1864 PROTEIN"/>
    <property type="match status" value="1"/>
</dbReference>
<dbReference type="GO" id="GO:0055085">
    <property type="term" value="P:transmembrane transport"/>
    <property type="evidence" value="ECO:0007669"/>
    <property type="project" value="InterPro"/>
</dbReference>
<keyword evidence="7 8" id="KW-0472">Membrane</keyword>
<protein>
    <submittedName>
        <fullName evidence="9">Malate permease related permease</fullName>
    </submittedName>
</protein>
<feature type="transmembrane region" description="Helical" evidence="8">
    <location>
        <begin position="290"/>
        <end position="311"/>
    </location>
</feature>
<comment type="similarity">
    <text evidence="2">Belongs to the auxin efflux carrier (TC 2.A.69) family.</text>
</comment>
<dbReference type="InterPro" id="IPR038770">
    <property type="entry name" value="Na+/solute_symporter_sf"/>
</dbReference>
<dbReference type="Pfam" id="PF03547">
    <property type="entry name" value="Mem_trans"/>
    <property type="match status" value="2"/>
</dbReference>
<dbReference type="AlphaFoldDB" id="A0A830YLC6"/>
<keyword evidence="5 8" id="KW-0812">Transmembrane</keyword>
<evidence type="ECO:0000256" key="3">
    <source>
        <dbReference type="ARBA" id="ARBA00022448"/>
    </source>
</evidence>
<proteinExistence type="inferred from homology"/>
<evidence type="ECO:0000256" key="1">
    <source>
        <dbReference type="ARBA" id="ARBA00004651"/>
    </source>
</evidence>
<dbReference type="Proteomes" id="UP000000664">
    <property type="component" value="Chromosome"/>
</dbReference>
<evidence type="ECO:0000256" key="7">
    <source>
        <dbReference type="ARBA" id="ARBA00023136"/>
    </source>
</evidence>
<gene>
    <name evidence="9" type="ordered locus">LGAS_0478</name>
</gene>
<dbReference type="PANTHER" id="PTHR36838">
    <property type="entry name" value="AUXIN EFFLUX CARRIER FAMILY PROTEIN"/>
    <property type="match status" value="1"/>
</dbReference>
<accession>A0A830YLC6</accession>
<keyword evidence="4" id="KW-1003">Cell membrane</keyword>
<feature type="transmembrane region" description="Helical" evidence="8">
    <location>
        <begin position="197"/>
        <end position="216"/>
    </location>
</feature>
<evidence type="ECO:0000256" key="2">
    <source>
        <dbReference type="ARBA" id="ARBA00010145"/>
    </source>
</evidence>
<dbReference type="Gene3D" id="1.20.1530.20">
    <property type="match status" value="1"/>
</dbReference>
<name>A0A830YLC6_LACGA</name>
<evidence type="ECO:0000256" key="8">
    <source>
        <dbReference type="SAM" id="Phobius"/>
    </source>
</evidence>
<feature type="transmembrane region" description="Helical" evidence="8">
    <location>
        <begin position="129"/>
        <end position="145"/>
    </location>
</feature>
<sequence>MMSLLLPTKQVVIMFILMIIGWICYQIKFLHEQTVKDLTKILLYVVSPCLIINSFRQSFSAARLLQFGLVFSLVVFLFIFKIITSQAIFSKKWVKDRQKRTVLRYAGTYTNAGFMGVPLVQAILGTKGVFFAVPYLIVYNIFMWTHGIRMFTQKKQSFRESFQQAVINPNIIAAVIGMILFITQFKLPDVVSDPMNYIANLNTPLSMIVIGTNLGAINLKEDWHDKLAWSGVFIRNLFFPIVILGILCVLPLPAIAKMTTLIMASCPVAGVVVLFSLLSNFDVKFPTKLMCLSTLVAIITIPLVICLATLIGM</sequence>
<reference evidence="9 10" key="1">
    <citation type="journal article" date="2006" name="Proc. Natl. Acad. Sci. U.S.A.">
        <title>Comparative genomics of the lactic acid bacteria.</title>
        <authorList>
            <person name="Makarova K."/>
            <person name="Slesarev A."/>
            <person name="Wolf Y."/>
            <person name="Sorokin A."/>
            <person name="Mirkin B."/>
            <person name="Koonin E."/>
            <person name="Pavlov A."/>
            <person name="Pavlova N."/>
            <person name="Karamychev V."/>
            <person name="Polouchine N."/>
            <person name="Shakhova V."/>
            <person name="Grigoriev I."/>
            <person name="Lou Y."/>
            <person name="Rohksar D."/>
            <person name="Lucas S."/>
            <person name="Huang K."/>
            <person name="Goodstein D.M."/>
            <person name="Hawkins T."/>
            <person name="Plengvidhya V."/>
            <person name="Welker D."/>
            <person name="Hughes J."/>
            <person name="Goh Y."/>
            <person name="Benson A."/>
            <person name="Baldwin K."/>
            <person name="Lee J.H."/>
            <person name="Diaz-Muniz I."/>
            <person name="Dosti B."/>
            <person name="Smeianov V."/>
            <person name="Wechter W."/>
            <person name="Barabote R."/>
            <person name="Lorca G."/>
            <person name="Altermann E."/>
            <person name="Barrangou R."/>
            <person name="Ganesan B."/>
            <person name="Xie Y."/>
            <person name="Rawsthorne H."/>
            <person name="Tamir D."/>
            <person name="Parker C."/>
            <person name="Breidt F."/>
            <person name="Broadbent J."/>
            <person name="Hutkins R."/>
            <person name="O'Sullivan D."/>
            <person name="Steele J."/>
            <person name="Unlu G."/>
            <person name="Saier M."/>
            <person name="Klaenhammer T."/>
            <person name="Richardson P."/>
            <person name="Kozyavkin S."/>
            <person name="Weimer B."/>
            <person name="Mills D."/>
        </authorList>
    </citation>
    <scope>NUCLEOTIDE SEQUENCE [LARGE SCALE GENOMIC DNA]</scope>
    <source>
        <strain evidence="10">ATCC 33323 / DSM 20243 / BCRC 14619 / CIP 102991 / JCM 1131 / KCTC 3163 / NCIMB 11718 / NCTC 13722 / AM63</strain>
    </source>
</reference>
<dbReference type="EMBL" id="CP000413">
    <property type="protein sequence ID" value="ABJ59876.1"/>
    <property type="molecule type" value="Genomic_DNA"/>
</dbReference>
<feature type="transmembrane region" description="Helical" evidence="8">
    <location>
        <begin position="237"/>
        <end position="255"/>
    </location>
</feature>
<feature type="transmembrane region" description="Helical" evidence="8">
    <location>
        <begin position="261"/>
        <end position="278"/>
    </location>
</feature>
<organism evidence="9 10">
    <name type="scientific">Lactobacillus gasseri (strain ATCC 33323 / DSM 20243 / BCRC 14619 / CIP 102991 / JCM 1131 / KCTC 3163 / NCIMB 11718 / NCTC 13722 / AM63)</name>
    <dbReference type="NCBI Taxonomy" id="324831"/>
    <lineage>
        <taxon>Bacteria</taxon>
        <taxon>Bacillati</taxon>
        <taxon>Bacillota</taxon>
        <taxon>Bacilli</taxon>
        <taxon>Lactobacillales</taxon>
        <taxon>Lactobacillaceae</taxon>
        <taxon>Lactobacillus</taxon>
    </lineage>
</organism>
<feature type="transmembrane region" description="Helical" evidence="8">
    <location>
        <begin position="12"/>
        <end position="29"/>
    </location>
</feature>
<feature type="transmembrane region" description="Helical" evidence="8">
    <location>
        <begin position="166"/>
        <end position="185"/>
    </location>
</feature>
<feature type="transmembrane region" description="Helical" evidence="8">
    <location>
        <begin position="65"/>
        <end position="84"/>
    </location>
</feature>
<feature type="transmembrane region" description="Helical" evidence="8">
    <location>
        <begin position="41"/>
        <end position="59"/>
    </location>
</feature>
<keyword evidence="6 8" id="KW-1133">Transmembrane helix</keyword>
<evidence type="ECO:0000313" key="10">
    <source>
        <dbReference type="Proteomes" id="UP000000664"/>
    </source>
</evidence>
<evidence type="ECO:0000256" key="4">
    <source>
        <dbReference type="ARBA" id="ARBA00022475"/>
    </source>
</evidence>
<dbReference type="KEGG" id="lga:LGAS_0478"/>
<comment type="subcellular location">
    <subcellularLocation>
        <location evidence="1">Cell membrane</location>
        <topology evidence="1">Multi-pass membrane protein</topology>
    </subcellularLocation>
</comment>
<evidence type="ECO:0000256" key="5">
    <source>
        <dbReference type="ARBA" id="ARBA00022692"/>
    </source>
</evidence>
<keyword evidence="3" id="KW-0813">Transport</keyword>
<feature type="transmembrane region" description="Helical" evidence="8">
    <location>
        <begin position="105"/>
        <end position="123"/>
    </location>
</feature>
<evidence type="ECO:0000256" key="6">
    <source>
        <dbReference type="ARBA" id="ARBA00022989"/>
    </source>
</evidence>
<dbReference type="InterPro" id="IPR004776">
    <property type="entry name" value="Mem_transp_PIN-like"/>
</dbReference>
<dbReference type="GO" id="GO:0005886">
    <property type="term" value="C:plasma membrane"/>
    <property type="evidence" value="ECO:0007669"/>
    <property type="project" value="UniProtKB-SubCell"/>
</dbReference>
<evidence type="ECO:0000313" key="9">
    <source>
        <dbReference type="EMBL" id="ABJ59876.1"/>
    </source>
</evidence>